<comment type="caution">
    <text evidence="5">The sequence shown here is derived from an EMBL/GenBank/DDBJ whole genome shotgun (WGS) entry which is preliminary data.</text>
</comment>
<keyword evidence="6" id="KW-1185">Reference proteome</keyword>
<dbReference type="InterPro" id="IPR029063">
    <property type="entry name" value="SAM-dependent_MTases_sf"/>
</dbReference>
<name>A0ABT0GYS5_9HYPH</name>
<dbReference type="CDD" id="cd02440">
    <property type="entry name" value="AdoMet_MTases"/>
    <property type="match status" value="1"/>
</dbReference>
<evidence type="ECO:0000313" key="6">
    <source>
        <dbReference type="Proteomes" id="UP001431221"/>
    </source>
</evidence>
<keyword evidence="3" id="KW-0949">S-adenosyl-L-methionine</keyword>
<evidence type="ECO:0000256" key="2">
    <source>
        <dbReference type="ARBA" id="ARBA00022679"/>
    </source>
</evidence>
<dbReference type="GO" id="GO:0008168">
    <property type="term" value="F:methyltransferase activity"/>
    <property type="evidence" value="ECO:0007669"/>
    <property type="project" value="UniProtKB-KW"/>
</dbReference>
<proteinExistence type="predicted"/>
<evidence type="ECO:0000259" key="4">
    <source>
        <dbReference type="Pfam" id="PF13649"/>
    </source>
</evidence>
<dbReference type="SUPFAM" id="SSF53335">
    <property type="entry name" value="S-adenosyl-L-methionine-dependent methyltransferases"/>
    <property type="match status" value="1"/>
</dbReference>
<sequence length="224" mass="24459">MSDVQGLEKTDTAHFAWDKRWQTEEGRADWIKPAEDVAMLIASLQPSGPVKALDLGCGVGRHALAFARAGFETHAVDMSAAGLAELDKSAKAGGLTVATQLAPMTELPFEDNTFDYVLSFNVIYHGDPSIVNQAISEIARVLKPGGTYQGTMLSKRNGNFGLGTEVAPDTFVRDGDDDKDHPHFYCNAAELVALFDGFELRSLEDKLHSKPGSWHWHMVAELLK</sequence>
<dbReference type="Pfam" id="PF13649">
    <property type="entry name" value="Methyltransf_25"/>
    <property type="match status" value="1"/>
</dbReference>
<keyword evidence="2" id="KW-0808">Transferase</keyword>
<protein>
    <submittedName>
        <fullName evidence="5">Class I SAM-dependent methyltransferase</fullName>
    </submittedName>
</protein>
<reference evidence="5" key="1">
    <citation type="submission" date="2022-04" db="EMBL/GenBank/DDBJ databases">
        <title>Roseibium sp. CAU 1639 isolated from mud.</title>
        <authorList>
            <person name="Kim W."/>
        </authorList>
    </citation>
    <scope>NUCLEOTIDE SEQUENCE</scope>
    <source>
        <strain evidence="5">CAU 1639</strain>
    </source>
</reference>
<evidence type="ECO:0000313" key="5">
    <source>
        <dbReference type="EMBL" id="MCK7614581.1"/>
    </source>
</evidence>
<keyword evidence="1 5" id="KW-0489">Methyltransferase</keyword>
<dbReference type="PANTHER" id="PTHR43464">
    <property type="entry name" value="METHYLTRANSFERASE"/>
    <property type="match status" value="1"/>
</dbReference>
<dbReference type="PANTHER" id="PTHR43464:SF19">
    <property type="entry name" value="UBIQUINONE BIOSYNTHESIS O-METHYLTRANSFERASE, MITOCHONDRIAL"/>
    <property type="match status" value="1"/>
</dbReference>
<dbReference type="GO" id="GO:0032259">
    <property type="term" value="P:methylation"/>
    <property type="evidence" value="ECO:0007669"/>
    <property type="project" value="UniProtKB-KW"/>
</dbReference>
<dbReference type="Proteomes" id="UP001431221">
    <property type="component" value="Unassembled WGS sequence"/>
</dbReference>
<gene>
    <name evidence="5" type="ORF">M0H32_20625</name>
</gene>
<evidence type="ECO:0000256" key="3">
    <source>
        <dbReference type="ARBA" id="ARBA00022691"/>
    </source>
</evidence>
<accession>A0ABT0GYS5</accession>
<organism evidence="5 6">
    <name type="scientific">Roseibium sediminicola</name>
    <dbReference type="NCBI Taxonomy" id="2933272"/>
    <lineage>
        <taxon>Bacteria</taxon>
        <taxon>Pseudomonadati</taxon>
        <taxon>Pseudomonadota</taxon>
        <taxon>Alphaproteobacteria</taxon>
        <taxon>Hyphomicrobiales</taxon>
        <taxon>Stappiaceae</taxon>
        <taxon>Roseibium</taxon>
    </lineage>
</organism>
<dbReference type="InterPro" id="IPR041698">
    <property type="entry name" value="Methyltransf_25"/>
</dbReference>
<dbReference type="EMBL" id="JALNMJ010000016">
    <property type="protein sequence ID" value="MCK7614581.1"/>
    <property type="molecule type" value="Genomic_DNA"/>
</dbReference>
<evidence type="ECO:0000256" key="1">
    <source>
        <dbReference type="ARBA" id="ARBA00022603"/>
    </source>
</evidence>
<dbReference type="RefSeq" id="WP_248157227.1">
    <property type="nucleotide sequence ID" value="NZ_JALNMJ010000016.1"/>
</dbReference>
<dbReference type="Gene3D" id="3.40.50.150">
    <property type="entry name" value="Vaccinia Virus protein VP39"/>
    <property type="match status" value="1"/>
</dbReference>
<feature type="domain" description="Methyltransferase" evidence="4">
    <location>
        <begin position="53"/>
        <end position="146"/>
    </location>
</feature>